<dbReference type="EMBL" id="BONC01000001">
    <property type="protein sequence ID" value="GIF53985.1"/>
    <property type="molecule type" value="Genomic_DNA"/>
</dbReference>
<comment type="caution">
    <text evidence="1">The sequence shown here is derived from an EMBL/GenBank/DDBJ whole genome shotgun (WGS) entry which is preliminary data.</text>
</comment>
<evidence type="ECO:0000313" key="1">
    <source>
        <dbReference type="EMBL" id="GIF53985.1"/>
    </source>
</evidence>
<proteinExistence type="predicted"/>
<accession>A0ABQ4BTY4</accession>
<protein>
    <recommendedName>
        <fullName evidence="3">GatB/YqeY domain-containing protein</fullName>
    </recommendedName>
</protein>
<name>A0ABQ4BTY4_9ACTN</name>
<dbReference type="RefSeq" id="WP_203699713.1">
    <property type="nucleotide sequence ID" value="NZ_BAAALU010000022.1"/>
</dbReference>
<dbReference type="Gene3D" id="1.10.1510.10">
    <property type="entry name" value="Uncharacterised protein YqeY/AIM41 PF09424, N-terminal domain"/>
    <property type="match status" value="1"/>
</dbReference>
<reference evidence="1 2" key="1">
    <citation type="submission" date="2021-01" db="EMBL/GenBank/DDBJ databases">
        <title>Whole genome shotgun sequence of Asanoa iriomotensis NBRC 100142.</title>
        <authorList>
            <person name="Komaki H."/>
            <person name="Tamura T."/>
        </authorList>
    </citation>
    <scope>NUCLEOTIDE SEQUENCE [LARGE SCALE GENOMIC DNA]</scope>
    <source>
        <strain evidence="1 2">NBRC 100142</strain>
    </source>
</reference>
<organism evidence="1 2">
    <name type="scientific">Asanoa iriomotensis</name>
    <dbReference type="NCBI Taxonomy" id="234613"/>
    <lineage>
        <taxon>Bacteria</taxon>
        <taxon>Bacillati</taxon>
        <taxon>Actinomycetota</taxon>
        <taxon>Actinomycetes</taxon>
        <taxon>Micromonosporales</taxon>
        <taxon>Micromonosporaceae</taxon>
        <taxon>Asanoa</taxon>
    </lineage>
</organism>
<dbReference type="InterPro" id="IPR042184">
    <property type="entry name" value="YqeY/Aim41_N"/>
</dbReference>
<evidence type="ECO:0000313" key="2">
    <source>
        <dbReference type="Proteomes" id="UP000624325"/>
    </source>
</evidence>
<gene>
    <name evidence="1" type="ORF">Air01nite_00800</name>
</gene>
<sequence length="122" mass="12805">MPPTEPSPLRERLRRTLRDALRSRDAVAAGALRAAISAIDNAEAVPVTAPDRYGSDPMGAAGLGAAEAPRRTLDGEEIQRIVRAEAADRMAAAAQFERLGQVDAAARMRAGAELLTAITDAS</sequence>
<dbReference type="Proteomes" id="UP000624325">
    <property type="component" value="Unassembled WGS sequence"/>
</dbReference>
<evidence type="ECO:0008006" key="3">
    <source>
        <dbReference type="Google" id="ProtNLM"/>
    </source>
</evidence>
<keyword evidence="2" id="KW-1185">Reference proteome</keyword>